<accession>A0A0F9SNZ2</accession>
<reference evidence="1" key="1">
    <citation type="journal article" date="2015" name="Nature">
        <title>Complex archaea that bridge the gap between prokaryotes and eukaryotes.</title>
        <authorList>
            <person name="Spang A."/>
            <person name="Saw J.H."/>
            <person name="Jorgensen S.L."/>
            <person name="Zaremba-Niedzwiedzka K."/>
            <person name="Martijn J."/>
            <person name="Lind A.E."/>
            <person name="van Eijk R."/>
            <person name="Schleper C."/>
            <person name="Guy L."/>
            <person name="Ettema T.J."/>
        </authorList>
    </citation>
    <scope>NUCLEOTIDE SEQUENCE</scope>
</reference>
<sequence length="53" mass="6365">MGKGTIIEKIKEVITYIVWPIFLWSVGHTEESYWKSIYEQKSAYEQEQALKRE</sequence>
<evidence type="ECO:0000313" key="1">
    <source>
        <dbReference type="EMBL" id="KKN30938.1"/>
    </source>
</evidence>
<dbReference type="EMBL" id="LAZR01002369">
    <property type="protein sequence ID" value="KKN30938.1"/>
    <property type="molecule type" value="Genomic_DNA"/>
</dbReference>
<organism evidence="1">
    <name type="scientific">marine sediment metagenome</name>
    <dbReference type="NCBI Taxonomy" id="412755"/>
    <lineage>
        <taxon>unclassified sequences</taxon>
        <taxon>metagenomes</taxon>
        <taxon>ecological metagenomes</taxon>
    </lineage>
</organism>
<protein>
    <submittedName>
        <fullName evidence="1">Uncharacterized protein</fullName>
    </submittedName>
</protein>
<name>A0A0F9SNZ2_9ZZZZ</name>
<gene>
    <name evidence="1" type="ORF">LCGC14_0828890</name>
</gene>
<comment type="caution">
    <text evidence="1">The sequence shown here is derived from an EMBL/GenBank/DDBJ whole genome shotgun (WGS) entry which is preliminary data.</text>
</comment>
<proteinExistence type="predicted"/>
<dbReference type="AlphaFoldDB" id="A0A0F9SNZ2"/>